<comment type="cofactor">
    <cofactor evidence="1">
        <name>pyridoxal 5'-phosphate</name>
        <dbReference type="ChEBI" id="CHEBI:597326"/>
    </cofactor>
</comment>
<gene>
    <name evidence="6" type="ORF">AB6A40_009416</name>
</gene>
<evidence type="ECO:0000256" key="4">
    <source>
        <dbReference type="SAM" id="MobiDB-lite"/>
    </source>
</evidence>
<dbReference type="InterPro" id="IPR050477">
    <property type="entry name" value="GrpII_AminoAcid_Decarb"/>
</dbReference>
<accession>A0ABD6EUC1</accession>
<evidence type="ECO:0000256" key="1">
    <source>
        <dbReference type="ARBA" id="ARBA00001933"/>
    </source>
</evidence>
<evidence type="ECO:0000256" key="5">
    <source>
        <dbReference type="SAM" id="Phobius"/>
    </source>
</evidence>
<name>A0ABD6EUC1_9BILA</name>
<evidence type="ECO:0000256" key="2">
    <source>
        <dbReference type="ARBA" id="ARBA00022898"/>
    </source>
</evidence>
<dbReference type="SUPFAM" id="SSF53383">
    <property type="entry name" value="PLP-dependent transferases"/>
    <property type="match status" value="1"/>
</dbReference>
<dbReference type="EMBL" id="JBGFUD010009897">
    <property type="protein sequence ID" value="MFH4982707.1"/>
    <property type="molecule type" value="Genomic_DNA"/>
</dbReference>
<feature type="compositionally biased region" description="Low complexity" evidence="4">
    <location>
        <begin position="10"/>
        <end position="29"/>
    </location>
</feature>
<dbReference type="PANTHER" id="PTHR42735">
    <property type="match status" value="1"/>
</dbReference>
<feature type="region of interest" description="Disordered" evidence="4">
    <location>
        <begin position="1"/>
        <end position="56"/>
    </location>
</feature>
<organism evidence="6 7">
    <name type="scientific">Gnathostoma spinigerum</name>
    <dbReference type="NCBI Taxonomy" id="75299"/>
    <lineage>
        <taxon>Eukaryota</taxon>
        <taxon>Metazoa</taxon>
        <taxon>Ecdysozoa</taxon>
        <taxon>Nematoda</taxon>
        <taxon>Chromadorea</taxon>
        <taxon>Rhabditida</taxon>
        <taxon>Spirurina</taxon>
        <taxon>Gnathostomatomorpha</taxon>
        <taxon>Gnathostomatoidea</taxon>
        <taxon>Gnathostomatidae</taxon>
        <taxon>Gnathostoma</taxon>
    </lineage>
</organism>
<dbReference type="InterPro" id="IPR015421">
    <property type="entry name" value="PyrdxlP-dep_Trfase_major"/>
</dbReference>
<sequence>MPATDCSKINSANSSPQASPSSGKGSSLSEESREERLNNKDLSTTKTSDLSHSTTVTSQDSLAASSVLHQLETLILSDEWTKKQQDEPIFSGSTPHDVIKMRSHHDSARLTELGRLLIISASLRSYIDLLGISHRRSIAAWLYGNTSQVMSKLFRFPNAQIHCVDSESTVLDSVKVGIGHAVRLALRDVYGRDFMSRGWRAFLQMGAPVVYVSPALHIDLAAYLASEFAISDVRILKKVKNELMDVEARIDHEAFETLLDEDMASGKRPLMVITVVGSAVLGHNDMVSRILPLRKSKVRLWIHVVGQAMAALALKKPAETMVNVLDQVDSMTIPLGVWLGFPLKPVIVSKFDRSVLIVFFPQIQLSLNGLILYFMLITKSLFKCYC</sequence>
<proteinExistence type="predicted"/>
<feature type="compositionally biased region" description="Polar residues" evidence="4">
    <location>
        <begin position="41"/>
        <end position="56"/>
    </location>
</feature>
<dbReference type="Proteomes" id="UP001608902">
    <property type="component" value="Unassembled WGS sequence"/>
</dbReference>
<reference evidence="6 7" key="1">
    <citation type="submission" date="2024-08" db="EMBL/GenBank/DDBJ databases">
        <title>Gnathostoma spinigerum genome.</title>
        <authorList>
            <person name="Gonzalez-Bertolin B."/>
            <person name="Monzon S."/>
            <person name="Zaballos A."/>
            <person name="Jimenez P."/>
            <person name="Dekumyoy P."/>
            <person name="Varona S."/>
            <person name="Cuesta I."/>
            <person name="Sumanam S."/>
            <person name="Adisakwattana P."/>
            <person name="Gasser R.B."/>
            <person name="Hernandez-Gonzalez A."/>
            <person name="Young N.D."/>
            <person name="Perteguer M.J."/>
        </authorList>
    </citation>
    <scope>NUCLEOTIDE SEQUENCE [LARGE SCALE GENOMIC DNA]</scope>
    <source>
        <strain evidence="6">AL3</strain>
        <tissue evidence="6">Liver</tissue>
    </source>
</reference>
<dbReference type="AlphaFoldDB" id="A0ABD6EUC1"/>
<keyword evidence="5" id="KW-0812">Transmembrane</keyword>
<evidence type="ECO:0000313" key="6">
    <source>
        <dbReference type="EMBL" id="MFH4982707.1"/>
    </source>
</evidence>
<keyword evidence="2" id="KW-0663">Pyridoxal phosphate</keyword>
<protein>
    <submittedName>
        <fullName evidence="6">Uncharacterized protein</fullName>
    </submittedName>
</protein>
<evidence type="ECO:0000256" key="3">
    <source>
        <dbReference type="ARBA" id="ARBA00023239"/>
    </source>
</evidence>
<dbReference type="InterPro" id="IPR015424">
    <property type="entry name" value="PyrdxlP-dep_Trfase"/>
</dbReference>
<dbReference type="PANTHER" id="PTHR42735:SF1">
    <property type="entry name" value="PYRIDOXAL-DEPENDENT DECARBOXYLASE DOMAIN-CONTAINING PROTEIN 1-RELATED"/>
    <property type="match status" value="1"/>
</dbReference>
<feature type="transmembrane region" description="Helical" evidence="5">
    <location>
        <begin position="355"/>
        <end position="376"/>
    </location>
</feature>
<keyword evidence="5" id="KW-1133">Transmembrane helix</keyword>
<dbReference type="Gene3D" id="3.40.640.10">
    <property type="entry name" value="Type I PLP-dependent aspartate aminotransferase-like (Major domain)"/>
    <property type="match status" value="1"/>
</dbReference>
<feature type="compositionally biased region" description="Basic and acidic residues" evidence="4">
    <location>
        <begin position="30"/>
        <end position="39"/>
    </location>
</feature>
<evidence type="ECO:0000313" key="7">
    <source>
        <dbReference type="Proteomes" id="UP001608902"/>
    </source>
</evidence>
<keyword evidence="7" id="KW-1185">Reference proteome</keyword>
<comment type="caution">
    <text evidence="6">The sequence shown here is derived from an EMBL/GenBank/DDBJ whole genome shotgun (WGS) entry which is preliminary data.</text>
</comment>
<keyword evidence="5" id="KW-0472">Membrane</keyword>
<keyword evidence="3" id="KW-0456">Lyase</keyword>